<proteinExistence type="predicted"/>
<dbReference type="EMBL" id="LT670818">
    <property type="protein sequence ID" value="SHG59055.1"/>
    <property type="molecule type" value="Genomic_DNA"/>
</dbReference>
<feature type="transmembrane region" description="Helical" evidence="4">
    <location>
        <begin position="64"/>
        <end position="85"/>
    </location>
</feature>
<evidence type="ECO:0000256" key="1">
    <source>
        <dbReference type="ARBA" id="ARBA00022692"/>
    </source>
</evidence>
<dbReference type="SUPFAM" id="SSF103473">
    <property type="entry name" value="MFS general substrate transporter"/>
    <property type="match status" value="1"/>
</dbReference>
<evidence type="ECO:0000256" key="3">
    <source>
        <dbReference type="ARBA" id="ARBA00023136"/>
    </source>
</evidence>
<feature type="transmembrane region" description="Helical" evidence="4">
    <location>
        <begin position="357"/>
        <end position="383"/>
    </location>
</feature>
<dbReference type="PROSITE" id="PS50850">
    <property type="entry name" value="MFS"/>
    <property type="match status" value="1"/>
</dbReference>
<feature type="transmembrane region" description="Helical" evidence="4">
    <location>
        <begin position="152"/>
        <end position="170"/>
    </location>
</feature>
<organism evidence="6 7">
    <name type="scientific">Bradyrhizobium erythrophlei</name>
    <dbReference type="NCBI Taxonomy" id="1437360"/>
    <lineage>
        <taxon>Bacteria</taxon>
        <taxon>Pseudomonadati</taxon>
        <taxon>Pseudomonadota</taxon>
        <taxon>Alphaproteobacteria</taxon>
        <taxon>Hyphomicrobiales</taxon>
        <taxon>Nitrobacteraceae</taxon>
        <taxon>Bradyrhizobium</taxon>
    </lineage>
</organism>
<feature type="transmembrane region" description="Helical" evidence="4">
    <location>
        <begin position="271"/>
        <end position="290"/>
    </location>
</feature>
<gene>
    <name evidence="6" type="ORF">SAMN05444169_3210</name>
</gene>
<dbReference type="PANTHER" id="PTHR11360">
    <property type="entry name" value="MONOCARBOXYLATE TRANSPORTER"/>
    <property type="match status" value="1"/>
</dbReference>
<dbReference type="AlphaFoldDB" id="A0A1M5L290"/>
<sequence length="429" mass="44114">MSIQTGGKPIGETTTDTMTGGRRWIVIGAALGLAVGFGPMFFSTAGIFLKPMAESFQWTRADVALLPMLAMTGTAIGAPIAGYVADRIGWSRVIGIGMVLFSLFVLALAFAPQSRLYIAIAGFVIGLAGAATTAAGYLAILPRVFDARLGMALGLGMLGTGVGGFLMPVVAGRLSGVYGWRVSYAVFAALALVLGAVAHRIIFANLPVDDRGPAAQAQDAAALTGATFAEALGTFRFWLIAVVMFLISMIILGGFVHLAPFATDRGLGGDVAATAAGIVGAGLAVSRVGAGFILDRVFAPLVGLTAFILGAVGFVILIAMPNSPALLLLSALLLGVSTGTEGDLIPYMARKYFGKRALGAIYGALFGAATLGGAAGPLVYGLAFDRFKSYAPIHAASAVVCVVCALAILALGRYPAEYPRKGDTQRIWR</sequence>
<evidence type="ECO:0000259" key="5">
    <source>
        <dbReference type="PROSITE" id="PS50850"/>
    </source>
</evidence>
<feature type="domain" description="Major facilitator superfamily (MFS) profile" evidence="5">
    <location>
        <begin position="24"/>
        <end position="419"/>
    </location>
</feature>
<evidence type="ECO:0000313" key="6">
    <source>
        <dbReference type="EMBL" id="SHG59055.1"/>
    </source>
</evidence>
<dbReference type="GO" id="GO:0022857">
    <property type="term" value="F:transmembrane transporter activity"/>
    <property type="evidence" value="ECO:0007669"/>
    <property type="project" value="InterPro"/>
</dbReference>
<feature type="transmembrane region" description="Helical" evidence="4">
    <location>
        <begin position="182"/>
        <end position="203"/>
    </location>
</feature>
<dbReference type="InterPro" id="IPR020846">
    <property type="entry name" value="MFS_dom"/>
</dbReference>
<feature type="transmembrane region" description="Helical" evidence="4">
    <location>
        <begin position="297"/>
        <end position="319"/>
    </location>
</feature>
<feature type="transmembrane region" description="Helical" evidence="4">
    <location>
        <begin position="389"/>
        <end position="411"/>
    </location>
</feature>
<feature type="transmembrane region" description="Helical" evidence="4">
    <location>
        <begin position="92"/>
        <end position="111"/>
    </location>
</feature>
<dbReference type="InterPro" id="IPR050327">
    <property type="entry name" value="Proton-linked_MCT"/>
</dbReference>
<reference evidence="6 7" key="1">
    <citation type="submission" date="2016-11" db="EMBL/GenBank/DDBJ databases">
        <authorList>
            <person name="Jaros S."/>
            <person name="Januszkiewicz K."/>
            <person name="Wedrychowicz H."/>
        </authorList>
    </citation>
    <scope>NUCLEOTIDE SEQUENCE [LARGE SCALE GENOMIC DNA]</scope>
    <source>
        <strain evidence="6 7">GAS242</strain>
    </source>
</reference>
<evidence type="ECO:0000256" key="2">
    <source>
        <dbReference type="ARBA" id="ARBA00022989"/>
    </source>
</evidence>
<protein>
    <submittedName>
        <fullName evidence="6">Predicted arabinose efflux permease, MFS family</fullName>
    </submittedName>
</protein>
<dbReference type="PANTHER" id="PTHR11360:SF284">
    <property type="entry name" value="EG:103B4.3 PROTEIN-RELATED"/>
    <property type="match status" value="1"/>
</dbReference>
<keyword evidence="3 4" id="KW-0472">Membrane</keyword>
<feature type="transmembrane region" description="Helical" evidence="4">
    <location>
        <begin position="117"/>
        <end position="140"/>
    </location>
</feature>
<dbReference type="Pfam" id="PF07690">
    <property type="entry name" value="MFS_1"/>
    <property type="match status" value="1"/>
</dbReference>
<keyword evidence="1 4" id="KW-0812">Transmembrane</keyword>
<evidence type="ECO:0000256" key="4">
    <source>
        <dbReference type="SAM" id="Phobius"/>
    </source>
</evidence>
<accession>A0A1M5L290</accession>
<feature type="transmembrane region" description="Helical" evidence="4">
    <location>
        <begin position="24"/>
        <end position="49"/>
    </location>
</feature>
<dbReference type="OrthoDB" id="9796632at2"/>
<dbReference type="Gene3D" id="1.20.1250.20">
    <property type="entry name" value="MFS general substrate transporter like domains"/>
    <property type="match status" value="1"/>
</dbReference>
<feature type="transmembrane region" description="Helical" evidence="4">
    <location>
        <begin position="325"/>
        <end position="345"/>
    </location>
</feature>
<evidence type="ECO:0000313" key="7">
    <source>
        <dbReference type="Proteomes" id="UP000190675"/>
    </source>
</evidence>
<dbReference type="InterPro" id="IPR036259">
    <property type="entry name" value="MFS_trans_sf"/>
</dbReference>
<dbReference type="Proteomes" id="UP000190675">
    <property type="component" value="Chromosome I"/>
</dbReference>
<name>A0A1M5L290_9BRAD</name>
<dbReference type="InterPro" id="IPR011701">
    <property type="entry name" value="MFS"/>
</dbReference>
<feature type="transmembrane region" description="Helical" evidence="4">
    <location>
        <begin position="237"/>
        <end position="259"/>
    </location>
</feature>
<keyword evidence="2 4" id="KW-1133">Transmembrane helix</keyword>